<protein>
    <submittedName>
        <fullName evidence="2">Uncharacterized protein</fullName>
    </submittedName>
</protein>
<reference evidence="2 3" key="1">
    <citation type="submission" date="2016-10" db="EMBL/GenBank/DDBJ databases">
        <authorList>
            <person name="de Groot N.N."/>
        </authorList>
    </citation>
    <scope>NUCLEOTIDE SEQUENCE [LARGE SCALE GENOMIC DNA]</scope>
    <source>
        <strain evidence="2 3">DSM 8423</strain>
    </source>
</reference>
<feature type="transmembrane region" description="Helical" evidence="1">
    <location>
        <begin position="12"/>
        <end position="33"/>
    </location>
</feature>
<keyword evidence="3" id="KW-1185">Reference proteome</keyword>
<accession>A0A1H7Y3V7</accession>
<dbReference type="AlphaFoldDB" id="A0A1H7Y3V7"/>
<gene>
    <name evidence="2" type="ORF">SAMN04489760_1145</name>
</gene>
<keyword evidence="1" id="KW-0812">Transmembrane</keyword>
<keyword evidence="1" id="KW-1133">Transmembrane helix</keyword>
<dbReference type="EMBL" id="FOBS01000014">
    <property type="protein sequence ID" value="SEM40673.1"/>
    <property type="molecule type" value="Genomic_DNA"/>
</dbReference>
<evidence type="ECO:0000256" key="1">
    <source>
        <dbReference type="SAM" id="Phobius"/>
    </source>
</evidence>
<feature type="transmembrane region" description="Helical" evidence="1">
    <location>
        <begin position="73"/>
        <end position="94"/>
    </location>
</feature>
<name>A0A1H7Y3V7_9BACT</name>
<feature type="transmembrane region" description="Helical" evidence="1">
    <location>
        <begin position="45"/>
        <end position="67"/>
    </location>
</feature>
<evidence type="ECO:0000313" key="2">
    <source>
        <dbReference type="EMBL" id="SEM40673.1"/>
    </source>
</evidence>
<organism evidence="2 3">
    <name type="scientific">Syntrophus gentianae</name>
    <dbReference type="NCBI Taxonomy" id="43775"/>
    <lineage>
        <taxon>Bacteria</taxon>
        <taxon>Pseudomonadati</taxon>
        <taxon>Thermodesulfobacteriota</taxon>
        <taxon>Syntrophia</taxon>
        <taxon>Syntrophales</taxon>
        <taxon>Syntrophaceae</taxon>
        <taxon>Syntrophus</taxon>
    </lineage>
</organism>
<keyword evidence="1" id="KW-0472">Membrane</keyword>
<evidence type="ECO:0000313" key="3">
    <source>
        <dbReference type="Proteomes" id="UP000198744"/>
    </source>
</evidence>
<proteinExistence type="predicted"/>
<dbReference type="STRING" id="43775.SAMN04489760_1145"/>
<sequence length="96" mass="10369">MDNLFSPGIGTALSILISLFYFVLVMLMTIIFLERVWTGPSQWAIVPVVLCSLALFGFHPSIFFIIIDAVTGFFSLQGISVMTGMGILAGMASCSL</sequence>
<dbReference type="Proteomes" id="UP000198744">
    <property type="component" value="Unassembled WGS sequence"/>
</dbReference>